<dbReference type="SUPFAM" id="SSF53706">
    <property type="entry name" value="Formate dehydrogenase/DMSO reductase, domains 1-3"/>
    <property type="match status" value="1"/>
</dbReference>
<evidence type="ECO:0000259" key="6">
    <source>
        <dbReference type="PROSITE" id="PS51669"/>
    </source>
</evidence>
<evidence type="ECO:0000256" key="4">
    <source>
        <dbReference type="ARBA" id="ARBA00023004"/>
    </source>
</evidence>
<protein>
    <submittedName>
        <fullName evidence="7">Molybdopterin-dependent oxidoreductase</fullName>
    </submittedName>
</protein>
<keyword evidence="5" id="KW-0411">Iron-sulfur</keyword>
<dbReference type="Gene3D" id="2.40.40.20">
    <property type="match status" value="1"/>
</dbReference>
<dbReference type="PROSITE" id="PS51669">
    <property type="entry name" value="4FE4S_MOW_BIS_MGD"/>
    <property type="match status" value="1"/>
</dbReference>
<dbReference type="EMBL" id="CP071182">
    <property type="protein sequence ID" value="QSO47712.1"/>
    <property type="molecule type" value="Genomic_DNA"/>
</dbReference>
<dbReference type="SMART" id="SM00926">
    <property type="entry name" value="Molybdop_Fe4S4"/>
    <property type="match status" value="1"/>
</dbReference>
<reference evidence="7 8" key="1">
    <citation type="submission" date="2021-02" db="EMBL/GenBank/DDBJ databases">
        <title>Alicyclobacillus curvatus sp. nov. and Alicyclobacillus mengziensis sp. nov., two acidophilic bacteria isolated from acid mine drainage.</title>
        <authorList>
            <person name="Huang Y."/>
        </authorList>
    </citation>
    <scope>NUCLEOTIDE SEQUENCE [LARGE SCALE GENOMIC DNA]</scope>
    <source>
        <strain evidence="7 8">S30H14</strain>
    </source>
</reference>
<dbReference type="KEGG" id="afx:JZ786_01250"/>
<gene>
    <name evidence="7" type="ORF">JZ786_01250</name>
</gene>
<dbReference type="AlphaFoldDB" id="A0A9X7W019"/>
<evidence type="ECO:0000313" key="8">
    <source>
        <dbReference type="Proteomes" id="UP000663505"/>
    </source>
</evidence>
<evidence type="ECO:0000256" key="3">
    <source>
        <dbReference type="ARBA" id="ARBA00022723"/>
    </source>
</evidence>
<dbReference type="Pfam" id="PF01568">
    <property type="entry name" value="Molydop_binding"/>
    <property type="match status" value="1"/>
</dbReference>
<dbReference type="CDD" id="cd02766">
    <property type="entry name" value="MopB_3"/>
    <property type="match status" value="1"/>
</dbReference>
<dbReference type="GO" id="GO:0043546">
    <property type="term" value="F:molybdopterin cofactor binding"/>
    <property type="evidence" value="ECO:0007669"/>
    <property type="project" value="InterPro"/>
</dbReference>
<dbReference type="Gene3D" id="3.40.228.10">
    <property type="entry name" value="Dimethylsulfoxide Reductase, domain 2"/>
    <property type="match status" value="1"/>
</dbReference>
<dbReference type="Gene3D" id="2.20.25.90">
    <property type="entry name" value="ADC-like domains"/>
    <property type="match status" value="1"/>
</dbReference>
<evidence type="ECO:0000313" key="7">
    <source>
        <dbReference type="EMBL" id="QSO47712.1"/>
    </source>
</evidence>
<dbReference type="RefSeq" id="WP_206657056.1">
    <property type="nucleotide sequence ID" value="NZ_CP071182.1"/>
</dbReference>
<comment type="cofactor">
    <cofactor evidence="1">
        <name>Mo-bis(molybdopterin guanine dinucleotide)</name>
        <dbReference type="ChEBI" id="CHEBI:60539"/>
    </cofactor>
</comment>
<dbReference type="Gene3D" id="3.30.2070.10">
    <property type="entry name" value="Formate dehydrogenase/DMSO reductase"/>
    <property type="match status" value="1"/>
</dbReference>
<dbReference type="Pfam" id="PF00384">
    <property type="entry name" value="Molybdopterin"/>
    <property type="match status" value="1"/>
</dbReference>
<feature type="domain" description="4Fe-4S Mo/W bis-MGD-type" evidence="6">
    <location>
        <begin position="1"/>
        <end position="58"/>
    </location>
</feature>
<sequence length="665" mass="73841">MTDIKTACPLDCWDACSLIASVDHGKVTQVQGDAEHPVTKGTMCSRGRRLLSRTYSAQRIRTPRKRINGKWEEVSWGQAIAEISGKIEDVIRTNGHHAILHAYDWGSGTLLKNLNQRFFYQLGGCTETVGSLCWDAGLVAQNYDFGQARSHDPSDILHAQRIVVWGRNLAVTNMHMVPFIREAVAAGAEVTVINPLPTDLDAKAELVVRPKPGTDGALALGVLRICRDNGWLDDNFLHQHSIGFQTFSDYLNQFSLDFVTEETDVPREQIHRLADLYGRHRPVATLLGVGLQRYAGGGNAIRAIDALAAATGQIGISGGGVNYANRQMTEFLDEEALTGRNGANVREFFRGSQAEEIITADPQIEMMFVTRTNPVSQVPNTALLKEAYSKIPFIVVVDTMMTATAELADYFLPCTTVFEEEDISLSTMWHPYVTFANRAIDPLGEAKPDHEIFALLADRLGFGEDMRRPLDEWFELALRPLQKHQVGLQQLRQLGTVRIPLAEVPWQDKVFRTPSGRYEFTSKKAEMEGTSAYPTYIAPLESHAASKLDGRKFPYALLTVHPRLSENSQHREWPNLPHRPVAEITHAIAKETGLSTGDGAILSTPYGELAVYIKVSTGGHPFTVQLESGWWSTEATVNQLTPTTRADLGRQTAQYDVPCHVRREA</sequence>
<dbReference type="InterPro" id="IPR006656">
    <property type="entry name" value="Mopterin_OxRdtase"/>
</dbReference>
<dbReference type="GO" id="GO:0046872">
    <property type="term" value="F:metal ion binding"/>
    <property type="evidence" value="ECO:0007669"/>
    <property type="project" value="UniProtKB-KW"/>
</dbReference>
<dbReference type="InterPro" id="IPR006657">
    <property type="entry name" value="MoPterin_dinucl-bd_dom"/>
</dbReference>
<dbReference type="PANTHER" id="PTHR43742:SF6">
    <property type="entry name" value="OXIDOREDUCTASE YYAE-RELATED"/>
    <property type="match status" value="1"/>
</dbReference>
<dbReference type="Pfam" id="PF04879">
    <property type="entry name" value="Molybdop_Fe4S4"/>
    <property type="match status" value="1"/>
</dbReference>
<dbReference type="Proteomes" id="UP000663505">
    <property type="component" value="Chromosome"/>
</dbReference>
<keyword evidence="4" id="KW-0408">Iron</keyword>
<keyword evidence="3" id="KW-0479">Metal-binding</keyword>
<dbReference type="GO" id="GO:0016491">
    <property type="term" value="F:oxidoreductase activity"/>
    <property type="evidence" value="ECO:0007669"/>
    <property type="project" value="InterPro"/>
</dbReference>
<accession>A0A9X7W019</accession>
<comment type="similarity">
    <text evidence="2">Belongs to the prokaryotic molybdopterin-containing oxidoreductase family.</text>
</comment>
<dbReference type="InterPro" id="IPR050612">
    <property type="entry name" value="Prok_Mopterin_Oxidored"/>
</dbReference>
<organism evidence="7 8">
    <name type="scientific">Alicyclobacillus mengziensis</name>
    <dbReference type="NCBI Taxonomy" id="2931921"/>
    <lineage>
        <taxon>Bacteria</taxon>
        <taxon>Bacillati</taxon>
        <taxon>Bacillota</taxon>
        <taxon>Bacilli</taxon>
        <taxon>Bacillales</taxon>
        <taxon>Alicyclobacillaceae</taxon>
        <taxon>Alicyclobacillus</taxon>
    </lineage>
</organism>
<name>A0A9X7W019_9BACL</name>
<dbReference type="SUPFAM" id="SSF50692">
    <property type="entry name" value="ADC-like"/>
    <property type="match status" value="1"/>
</dbReference>
<dbReference type="GO" id="GO:0051536">
    <property type="term" value="F:iron-sulfur cluster binding"/>
    <property type="evidence" value="ECO:0007669"/>
    <property type="project" value="UniProtKB-KW"/>
</dbReference>
<dbReference type="PANTHER" id="PTHR43742">
    <property type="entry name" value="TRIMETHYLAMINE-N-OXIDE REDUCTASE"/>
    <property type="match status" value="1"/>
</dbReference>
<evidence type="ECO:0000256" key="5">
    <source>
        <dbReference type="ARBA" id="ARBA00023014"/>
    </source>
</evidence>
<dbReference type="InterPro" id="IPR009010">
    <property type="entry name" value="Asp_de-COase-like_dom_sf"/>
</dbReference>
<proteinExistence type="inferred from homology"/>
<keyword evidence="8" id="KW-1185">Reference proteome</keyword>
<evidence type="ECO:0000256" key="2">
    <source>
        <dbReference type="ARBA" id="ARBA00010312"/>
    </source>
</evidence>
<evidence type="ECO:0000256" key="1">
    <source>
        <dbReference type="ARBA" id="ARBA00001942"/>
    </source>
</evidence>
<dbReference type="InterPro" id="IPR006963">
    <property type="entry name" value="Mopterin_OxRdtase_4Fe-4S_dom"/>
</dbReference>
<dbReference type="Gene3D" id="3.40.50.740">
    <property type="match status" value="1"/>
</dbReference>